<dbReference type="InterPro" id="IPR011990">
    <property type="entry name" value="TPR-like_helical_dom_sf"/>
</dbReference>
<dbReference type="Proteomes" id="UP000291981">
    <property type="component" value="Unassembled WGS sequence"/>
</dbReference>
<comment type="caution">
    <text evidence="1">The sequence shown here is derived from an EMBL/GenBank/DDBJ whole genome shotgun (WGS) entry which is preliminary data.</text>
</comment>
<evidence type="ECO:0000313" key="2">
    <source>
        <dbReference type="Proteomes" id="UP000291981"/>
    </source>
</evidence>
<name>A0A4Q8QIW0_9FLAO</name>
<reference evidence="1 2" key="1">
    <citation type="submission" date="2019-02" db="EMBL/GenBank/DDBJ databases">
        <title>Draft genome sequence of Muricauda sp. 176CP4-71.</title>
        <authorList>
            <person name="Park J.-S."/>
        </authorList>
    </citation>
    <scope>NUCLEOTIDE SEQUENCE [LARGE SCALE GENOMIC DNA]</scope>
    <source>
        <strain evidence="1 2">176CP4-71</strain>
    </source>
</reference>
<dbReference type="InterPro" id="IPR037066">
    <property type="entry name" value="Plug_dom_sf"/>
</dbReference>
<dbReference type="RefSeq" id="WP_130609084.1">
    <property type="nucleotide sequence ID" value="NZ_SGIU01000001.1"/>
</dbReference>
<dbReference type="AlphaFoldDB" id="A0A4Q8QIW0"/>
<gene>
    <name evidence="1" type="ORF">EW142_02310</name>
</gene>
<dbReference type="SUPFAM" id="SSF48452">
    <property type="entry name" value="TPR-like"/>
    <property type="match status" value="1"/>
</dbReference>
<dbReference type="Gene3D" id="1.25.40.10">
    <property type="entry name" value="Tetratricopeptide repeat domain"/>
    <property type="match status" value="1"/>
</dbReference>
<organism evidence="1 2">
    <name type="scientific">Flagellimonas allohymeniacidonis</name>
    <dbReference type="NCBI Taxonomy" id="2517819"/>
    <lineage>
        <taxon>Bacteria</taxon>
        <taxon>Pseudomonadati</taxon>
        <taxon>Bacteroidota</taxon>
        <taxon>Flavobacteriia</taxon>
        <taxon>Flavobacteriales</taxon>
        <taxon>Flavobacteriaceae</taxon>
        <taxon>Flagellimonas</taxon>
    </lineage>
</organism>
<sequence length="597" mass="67644">MKKFFTLLFFIVCITSGISQERLIQGKVINGQSSLDKVDIQVLNKGISETTTNDGSYKIVADIGDVLFYSAEGMESVQIRVEDVTRILNVEMFPRIEKLDNVTVTKSRNNTQKELELLYRTNPNIIKTAFGYLDKSKASYTARILQDEQILPGEFDLANVLRNRFPGIRVSDGFGFGRGPLETQGTGFSGLNGFGNGRAVFLRSGWPALFDIDGQIFTNFPDFIDVQNISRMAVIPSAAGTVRYGNLGRGGVIVINTKTGTPELVDNNGLPIDIARRTDNFYNGDALNEETISKNAPTYLKELRNAATFTEAKDVMERNSSKYSSSPYFTLDAYQYFADTWKNQSYADQIIDNAYSTMGNNPVHLKSLAYIYESQGRLNKAEDALREVFILRPQYSQSYLDLAKANRNLGNMDRAAILYARYFYLLDEGFMQLDTTAFSTIVNREFNNFLALEKTEIAGAVKNSKLKIDKEDFEGTRLFFEWSDSEAEFELQFVNPDGQYYTWKHTLKDNAKDIRREKDFGFSCSEYLIDNSISGVWKVNVNYLGNKSLTPSYLKATVYYNYGTKAQRKDVMVFKLDIKNANRELFKVENISANVSR</sequence>
<evidence type="ECO:0000313" key="1">
    <source>
        <dbReference type="EMBL" id="TAI48653.1"/>
    </source>
</evidence>
<keyword evidence="2" id="KW-1185">Reference proteome</keyword>
<dbReference type="OrthoDB" id="1079187at2"/>
<evidence type="ECO:0008006" key="3">
    <source>
        <dbReference type="Google" id="ProtNLM"/>
    </source>
</evidence>
<accession>A0A4Q8QIW0</accession>
<protein>
    <recommendedName>
        <fullName evidence="3">TonB-dependent receptor plug domain-containing protein</fullName>
    </recommendedName>
</protein>
<dbReference type="SUPFAM" id="SSF56935">
    <property type="entry name" value="Porins"/>
    <property type="match status" value="1"/>
</dbReference>
<dbReference type="Gene3D" id="2.170.130.10">
    <property type="entry name" value="TonB-dependent receptor, plug domain"/>
    <property type="match status" value="1"/>
</dbReference>
<dbReference type="EMBL" id="SGIU01000001">
    <property type="protein sequence ID" value="TAI48653.1"/>
    <property type="molecule type" value="Genomic_DNA"/>
</dbReference>
<proteinExistence type="predicted"/>